<evidence type="ECO:0000256" key="5">
    <source>
        <dbReference type="PROSITE-ProRule" id="PRU00277"/>
    </source>
</evidence>
<proteinExistence type="predicted"/>
<organism evidence="8 9">
    <name type="scientific">Trichomalopsis sarcophagae</name>
    <dbReference type="NCBI Taxonomy" id="543379"/>
    <lineage>
        <taxon>Eukaryota</taxon>
        <taxon>Metazoa</taxon>
        <taxon>Ecdysozoa</taxon>
        <taxon>Arthropoda</taxon>
        <taxon>Hexapoda</taxon>
        <taxon>Insecta</taxon>
        <taxon>Pterygota</taxon>
        <taxon>Neoptera</taxon>
        <taxon>Endopterygota</taxon>
        <taxon>Hymenoptera</taxon>
        <taxon>Apocrita</taxon>
        <taxon>Proctotrupomorpha</taxon>
        <taxon>Chalcidoidea</taxon>
        <taxon>Pteromalidae</taxon>
        <taxon>Pteromalinae</taxon>
        <taxon>Trichomalopsis</taxon>
    </lineage>
</organism>
<name>A0A232EY37_9HYME</name>
<accession>A0A232EY37</accession>
<keyword evidence="4 5" id="KW-0413">Isomerase</keyword>
<dbReference type="STRING" id="543379.A0A232EY37"/>
<evidence type="ECO:0000313" key="9">
    <source>
        <dbReference type="Proteomes" id="UP000215335"/>
    </source>
</evidence>
<evidence type="ECO:0000256" key="2">
    <source>
        <dbReference type="ARBA" id="ARBA00013194"/>
    </source>
</evidence>
<dbReference type="GO" id="GO:0003755">
    <property type="term" value="F:peptidyl-prolyl cis-trans isomerase activity"/>
    <property type="evidence" value="ECO:0007669"/>
    <property type="project" value="UniProtKB-KW"/>
</dbReference>
<dbReference type="Proteomes" id="UP000215335">
    <property type="component" value="Unassembled WGS sequence"/>
</dbReference>
<comment type="caution">
    <text evidence="8">The sequence shown here is derived from an EMBL/GenBank/DDBJ whole genome shotgun (WGS) entry which is preliminary data.</text>
</comment>
<feature type="domain" description="PPIase FKBP-type" evidence="7">
    <location>
        <begin position="43"/>
        <end position="131"/>
    </location>
</feature>
<dbReference type="GO" id="GO:0005783">
    <property type="term" value="C:endoplasmic reticulum"/>
    <property type="evidence" value="ECO:0007669"/>
    <property type="project" value="TreeGrafter"/>
</dbReference>
<keyword evidence="3 5" id="KW-0697">Rotamase</keyword>
<dbReference type="InterPro" id="IPR001179">
    <property type="entry name" value="PPIase_FKBP_dom"/>
</dbReference>
<reference evidence="8 9" key="1">
    <citation type="journal article" date="2017" name="Curr. Biol.">
        <title>The Evolution of Venom by Co-option of Single-Copy Genes.</title>
        <authorList>
            <person name="Martinson E.O."/>
            <person name="Mrinalini"/>
            <person name="Kelkar Y.D."/>
            <person name="Chang C.H."/>
            <person name="Werren J.H."/>
        </authorList>
    </citation>
    <scope>NUCLEOTIDE SEQUENCE [LARGE SCALE GENOMIC DNA]</scope>
    <source>
        <strain evidence="8 9">Alberta</strain>
        <tissue evidence="8">Whole body</tissue>
    </source>
</reference>
<evidence type="ECO:0000256" key="1">
    <source>
        <dbReference type="ARBA" id="ARBA00000971"/>
    </source>
</evidence>
<evidence type="ECO:0000313" key="8">
    <source>
        <dbReference type="EMBL" id="OXU23227.1"/>
    </source>
</evidence>
<dbReference type="Pfam" id="PF00254">
    <property type="entry name" value="FKBP_C"/>
    <property type="match status" value="1"/>
</dbReference>
<sequence>MRISVCLALTLLTSLASSSAPKRKLQIGIKKRVDNCTLKSKRGDTLFVNYVGTLEDGTEFDKSSNYEDSFLVTLGYGQVIKGWEQGLMGMCVGEKRKLVIPPDLAYGSFGALPKIPPNSTVIFTVELVKLVPKEEPRQSDTHFHEEL</sequence>
<dbReference type="EC" id="5.2.1.8" evidence="2 5"/>
<dbReference type="Gene3D" id="3.10.50.40">
    <property type="match status" value="1"/>
</dbReference>
<dbReference type="PANTHER" id="PTHR45779:SF7">
    <property type="entry name" value="PEPTIDYLPROLYL ISOMERASE"/>
    <property type="match status" value="1"/>
</dbReference>
<dbReference type="SUPFAM" id="SSF54534">
    <property type="entry name" value="FKBP-like"/>
    <property type="match status" value="1"/>
</dbReference>
<gene>
    <name evidence="8" type="ORF">TSAR_014813</name>
</gene>
<evidence type="ECO:0000256" key="3">
    <source>
        <dbReference type="ARBA" id="ARBA00023110"/>
    </source>
</evidence>
<dbReference type="PROSITE" id="PS50059">
    <property type="entry name" value="FKBP_PPIASE"/>
    <property type="match status" value="1"/>
</dbReference>
<evidence type="ECO:0000256" key="4">
    <source>
        <dbReference type="ARBA" id="ARBA00023235"/>
    </source>
</evidence>
<feature type="signal peptide" evidence="6">
    <location>
        <begin position="1"/>
        <end position="18"/>
    </location>
</feature>
<keyword evidence="9" id="KW-1185">Reference proteome</keyword>
<comment type="catalytic activity">
    <reaction evidence="1 5">
        <text>[protein]-peptidylproline (omega=180) = [protein]-peptidylproline (omega=0)</text>
        <dbReference type="Rhea" id="RHEA:16237"/>
        <dbReference type="Rhea" id="RHEA-COMP:10747"/>
        <dbReference type="Rhea" id="RHEA-COMP:10748"/>
        <dbReference type="ChEBI" id="CHEBI:83833"/>
        <dbReference type="ChEBI" id="CHEBI:83834"/>
        <dbReference type="EC" id="5.2.1.8"/>
    </reaction>
</comment>
<dbReference type="FunFam" id="3.10.50.40:FF:000006">
    <property type="entry name" value="Peptidyl-prolyl cis-trans isomerase"/>
    <property type="match status" value="1"/>
</dbReference>
<dbReference type="InterPro" id="IPR046357">
    <property type="entry name" value="PPIase_dom_sf"/>
</dbReference>
<dbReference type="InterPro" id="IPR044609">
    <property type="entry name" value="FKBP2/11"/>
</dbReference>
<dbReference type="AlphaFoldDB" id="A0A232EY37"/>
<evidence type="ECO:0000256" key="6">
    <source>
        <dbReference type="SAM" id="SignalP"/>
    </source>
</evidence>
<feature type="chain" id="PRO_5013212075" description="peptidylprolyl isomerase" evidence="6">
    <location>
        <begin position="19"/>
        <end position="147"/>
    </location>
</feature>
<dbReference type="OrthoDB" id="1902587at2759"/>
<dbReference type="PANTHER" id="PTHR45779">
    <property type="entry name" value="PEPTIDYLPROLYL ISOMERASE"/>
    <property type="match status" value="1"/>
</dbReference>
<protein>
    <recommendedName>
        <fullName evidence="2 5">peptidylprolyl isomerase</fullName>
        <ecNumber evidence="2 5">5.2.1.8</ecNumber>
    </recommendedName>
</protein>
<dbReference type="EMBL" id="NNAY01001687">
    <property type="protein sequence ID" value="OXU23227.1"/>
    <property type="molecule type" value="Genomic_DNA"/>
</dbReference>
<evidence type="ECO:0000259" key="7">
    <source>
        <dbReference type="PROSITE" id="PS50059"/>
    </source>
</evidence>
<keyword evidence="6" id="KW-0732">Signal</keyword>